<protein>
    <submittedName>
        <fullName evidence="2">Uncharacterized protein</fullName>
    </submittedName>
</protein>
<organism evidence="2 3">
    <name type="scientific">Vespula maculifrons</name>
    <name type="common">Eastern yellow jacket</name>
    <name type="synonym">Wasp</name>
    <dbReference type="NCBI Taxonomy" id="7453"/>
    <lineage>
        <taxon>Eukaryota</taxon>
        <taxon>Metazoa</taxon>
        <taxon>Ecdysozoa</taxon>
        <taxon>Arthropoda</taxon>
        <taxon>Hexapoda</taxon>
        <taxon>Insecta</taxon>
        <taxon>Pterygota</taxon>
        <taxon>Neoptera</taxon>
        <taxon>Endopterygota</taxon>
        <taxon>Hymenoptera</taxon>
        <taxon>Apocrita</taxon>
        <taxon>Aculeata</taxon>
        <taxon>Vespoidea</taxon>
        <taxon>Vespidae</taxon>
        <taxon>Vespinae</taxon>
        <taxon>Vespula</taxon>
    </lineage>
</organism>
<evidence type="ECO:0000256" key="1">
    <source>
        <dbReference type="SAM" id="MobiDB-lite"/>
    </source>
</evidence>
<feature type="compositionally biased region" description="Polar residues" evidence="1">
    <location>
        <begin position="21"/>
        <end position="33"/>
    </location>
</feature>
<sequence length="92" mass="9791">MEGGGGRGGMEEWREGGRTSKLASKQASKQASRQGKARQAGKQRGGWVGGQAGERSVGKIGIEEARAEEATMKGYEGVLNETHSTRYVPPRS</sequence>
<dbReference type="Proteomes" id="UP001607303">
    <property type="component" value="Unassembled WGS sequence"/>
</dbReference>
<keyword evidence="3" id="KW-1185">Reference proteome</keyword>
<feature type="compositionally biased region" description="Basic and acidic residues" evidence="1">
    <location>
        <begin position="9"/>
        <end position="18"/>
    </location>
</feature>
<evidence type="ECO:0000313" key="3">
    <source>
        <dbReference type="Proteomes" id="UP001607303"/>
    </source>
</evidence>
<gene>
    <name evidence="2" type="ORF">V1477_008566</name>
</gene>
<comment type="caution">
    <text evidence="2">The sequence shown here is derived from an EMBL/GenBank/DDBJ whole genome shotgun (WGS) entry which is preliminary data.</text>
</comment>
<dbReference type="EMBL" id="JAYRBN010000056">
    <property type="protein sequence ID" value="KAL2743077.1"/>
    <property type="molecule type" value="Genomic_DNA"/>
</dbReference>
<accession>A0ABD2CDE1</accession>
<feature type="region of interest" description="Disordered" evidence="1">
    <location>
        <begin position="1"/>
        <end position="60"/>
    </location>
</feature>
<proteinExistence type="predicted"/>
<dbReference type="AlphaFoldDB" id="A0ABD2CDE1"/>
<feature type="compositionally biased region" description="Gly residues" evidence="1">
    <location>
        <begin position="43"/>
        <end position="52"/>
    </location>
</feature>
<feature type="region of interest" description="Disordered" evidence="1">
    <location>
        <begin position="73"/>
        <end position="92"/>
    </location>
</feature>
<reference evidence="2 3" key="1">
    <citation type="journal article" date="2024" name="Ann. Entomol. Soc. Am.">
        <title>Genomic analyses of the southern and eastern yellowjacket wasps (Hymenoptera: Vespidae) reveal evolutionary signatures of social life.</title>
        <authorList>
            <person name="Catto M.A."/>
            <person name="Caine P.B."/>
            <person name="Orr S.E."/>
            <person name="Hunt B.G."/>
            <person name="Goodisman M.A.D."/>
        </authorList>
    </citation>
    <scope>NUCLEOTIDE SEQUENCE [LARGE SCALE GENOMIC DNA]</scope>
    <source>
        <strain evidence="2">232</strain>
        <tissue evidence="2">Head and thorax</tissue>
    </source>
</reference>
<evidence type="ECO:0000313" key="2">
    <source>
        <dbReference type="EMBL" id="KAL2743077.1"/>
    </source>
</evidence>
<name>A0ABD2CDE1_VESMC</name>